<evidence type="ECO:0000313" key="3">
    <source>
        <dbReference type="Proteomes" id="UP000077755"/>
    </source>
</evidence>
<dbReference type="Gramene" id="KZM90176">
    <property type="protein sequence ID" value="KZM90176"/>
    <property type="gene ID" value="DCAR_022459"/>
</dbReference>
<reference evidence="1" key="1">
    <citation type="journal article" date="2016" name="Nat. Genet.">
        <title>A high-quality carrot genome assembly provides new insights into carotenoid accumulation and asterid genome evolution.</title>
        <authorList>
            <person name="Iorizzo M."/>
            <person name="Ellison S."/>
            <person name="Senalik D."/>
            <person name="Zeng P."/>
            <person name="Satapoomin P."/>
            <person name="Huang J."/>
            <person name="Bowman M."/>
            <person name="Iovene M."/>
            <person name="Sanseverino W."/>
            <person name="Cavagnaro P."/>
            <person name="Yildiz M."/>
            <person name="Macko-Podgorni A."/>
            <person name="Moranska E."/>
            <person name="Grzebelus E."/>
            <person name="Grzebelus D."/>
            <person name="Ashrafi H."/>
            <person name="Zheng Z."/>
            <person name="Cheng S."/>
            <person name="Spooner D."/>
            <person name="Van Deynze A."/>
            <person name="Simon P."/>
        </authorList>
    </citation>
    <scope>NUCLEOTIDE SEQUENCE [LARGE SCALE GENOMIC DNA]</scope>
    <source>
        <tissue evidence="1">Leaf</tissue>
    </source>
</reference>
<accession>A0A164VDC5</accession>
<protein>
    <submittedName>
        <fullName evidence="1">Uncharacterized protein</fullName>
    </submittedName>
</protein>
<reference evidence="2" key="2">
    <citation type="submission" date="2022-03" db="EMBL/GenBank/DDBJ databases">
        <title>Draft title - Genomic analysis of global carrot germplasm unveils the trajectory of domestication and the origin of high carotenoid orange carrot.</title>
        <authorList>
            <person name="Iorizzo M."/>
            <person name="Ellison S."/>
            <person name="Senalik D."/>
            <person name="Macko-Podgorni A."/>
            <person name="Grzebelus D."/>
            <person name="Bostan H."/>
            <person name="Rolling W."/>
            <person name="Curaba J."/>
            <person name="Simon P."/>
        </authorList>
    </citation>
    <scope>NUCLEOTIDE SEQUENCE</scope>
    <source>
        <tissue evidence="2">Leaf</tissue>
    </source>
</reference>
<sequence>MIVDNAKYESAINAPSNSVNIAAPDQAFTLAVAAPELGKSHIPSTSALQSMCSTEVLDEENEEKVQNLRGLVRDLEKMFGGVD</sequence>
<evidence type="ECO:0000313" key="2">
    <source>
        <dbReference type="EMBL" id="WOH04294.1"/>
    </source>
</evidence>
<dbReference type="Proteomes" id="UP000077755">
    <property type="component" value="Chromosome 6"/>
</dbReference>
<organism evidence="1">
    <name type="scientific">Daucus carota subsp. sativus</name>
    <name type="common">Carrot</name>
    <dbReference type="NCBI Taxonomy" id="79200"/>
    <lineage>
        <taxon>Eukaryota</taxon>
        <taxon>Viridiplantae</taxon>
        <taxon>Streptophyta</taxon>
        <taxon>Embryophyta</taxon>
        <taxon>Tracheophyta</taxon>
        <taxon>Spermatophyta</taxon>
        <taxon>Magnoliopsida</taxon>
        <taxon>eudicotyledons</taxon>
        <taxon>Gunneridae</taxon>
        <taxon>Pentapetalae</taxon>
        <taxon>asterids</taxon>
        <taxon>campanulids</taxon>
        <taxon>Apiales</taxon>
        <taxon>Apiaceae</taxon>
        <taxon>Apioideae</taxon>
        <taxon>Scandiceae</taxon>
        <taxon>Daucinae</taxon>
        <taxon>Daucus</taxon>
        <taxon>Daucus sect. Daucus</taxon>
    </lineage>
</organism>
<dbReference type="EMBL" id="LNRQ01000006">
    <property type="protein sequence ID" value="KZM90176.1"/>
    <property type="molecule type" value="Genomic_DNA"/>
</dbReference>
<keyword evidence="3" id="KW-1185">Reference proteome</keyword>
<gene>
    <name evidence="1" type="ORF">DCAR_022459</name>
    <name evidence="2" type="ORF">DCAR_0623703</name>
</gene>
<evidence type="ECO:0000313" key="1">
    <source>
        <dbReference type="EMBL" id="KZM90176.1"/>
    </source>
</evidence>
<dbReference type="AlphaFoldDB" id="A0A164VDC5"/>
<name>A0A164VDC5_DAUCS</name>
<dbReference type="EMBL" id="CP093348">
    <property type="protein sequence ID" value="WOH04294.1"/>
    <property type="molecule type" value="Genomic_DNA"/>
</dbReference>
<proteinExistence type="predicted"/>